<dbReference type="InterPro" id="IPR001926">
    <property type="entry name" value="TrpB-like_PALP"/>
</dbReference>
<dbReference type="InterPro" id="IPR036052">
    <property type="entry name" value="TrpB-like_PALP_sf"/>
</dbReference>
<dbReference type="UniPathway" id="UPA00052">
    <property type="reaction ID" value="UER00507"/>
</dbReference>
<dbReference type="EMBL" id="FUWV01000002">
    <property type="protein sequence ID" value="SJZ41437.1"/>
    <property type="molecule type" value="Genomic_DNA"/>
</dbReference>
<accession>A0A1T4KGF3</accession>
<dbReference type="GO" id="GO:0006565">
    <property type="term" value="P:L-serine catabolic process"/>
    <property type="evidence" value="ECO:0007669"/>
    <property type="project" value="TreeGrafter"/>
</dbReference>
<dbReference type="SUPFAM" id="SSF55021">
    <property type="entry name" value="ACT-like"/>
    <property type="match status" value="1"/>
</dbReference>
<dbReference type="CDD" id="cd04886">
    <property type="entry name" value="ACT_ThrD-II-like"/>
    <property type="match status" value="1"/>
</dbReference>
<evidence type="ECO:0000256" key="7">
    <source>
        <dbReference type="ARBA" id="ARBA00012096"/>
    </source>
</evidence>
<evidence type="ECO:0000256" key="14">
    <source>
        <dbReference type="ARBA" id="ARBA00031427"/>
    </source>
</evidence>
<proteinExistence type="inferred from homology"/>
<comment type="pathway">
    <text evidence="4">Amino-acid degradation; L-threonine degradation via propanoate pathway; propanoate from L-threonine: step 1/4.</text>
</comment>
<dbReference type="Gene3D" id="3.40.50.1100">
    <property type="match status" value="2"/>
</dbReference>
<dbReference type="EC" id="4.3.1.19" evidence="7"/>
<dbReference type="SUPFAM" id="SSF53686">
    <property type="entry name" value="Tryptophan synthase beta subunit-like PLP-dependent enzymes"/>
    <property type="match status" value="1"/>
</dbReference>
<organism evidence="17 18">
    <name type="scientific">Garciella nitratireducens DSM 15102</name>
    <dbReference type="NCBI Taxonomy" id="1121911"/>
    <lineage>
        <taxon>Bacteria</taxon>
        <taxon>Bacillati</taxon>
        <taxon>Bacillota</taxon>
        <taxon>Clostridia</taxon>
        <taxon>Eubacteriales</taxon>
        <taxon>Eubacteriaceae</taxon>
        <taxon>Garciella</taxon>
    </lineage>
</organism>
<comment type="function">
    <text evidence="13">Catalyzes the anaerobic formation of alpha-ketobutyrate and ammonia from threonine in a two-step reaction. The first step involved a dehydration of threonine and a production of enamine intermediates (aminocrotonate), which tautomerizes to its imine form (iminobutyrate). Both intermediates are unstable and short-lived. The second step is the nonenzymatic hydrolysis of the enamine/imine intermediates to form 2-ketobutyrate and free ammonia. In the low water environment of the cell, the second step is accelerated by RidA.</text>
</comment>
<keyword evidence="9" id="KW-0021">Allosteric enzyme</keyword>
<dbReference type="OrthoDB" id="9811476at2"/>
<evidence type="ECO:0000313" key="17">
    <source>
        <dbReference type="EMBL" id="SJZ41437.1"/>
    </source>
</evidence>
<dbReference type="PROSITE" id="PS00165">
    <property type="entry name" value="DEHYDRATASE_SER_THR"/>
    <property type="match status" value="1"/>
</dbReference>
<dbReference type="Gene3D" id="3.30.70.260">
    <property type="match status" value="1"/>
</dbReference>
<feature type="domain" description="Cyclic nucleotide-binding" evidence="15">
    <location>
        <begin position="307"/>
        <end position="371"/>
    </location>
</feature>
<comment type="pathway">
    <text evidence="3">Amino-acid biosynthesis; L-isoleucine biosynthesis; 2-oxobutanoate from L-threonine: step 1/1.</text>
</comment>
<dbReference type="PROSITE" id="PS50042">
    <property type="entry name" value="CNMP_BINDING_3"/>
    <property type="match status" value="1"/>
</dbReference>
<dbReference type="Pfam" id="PF01842">
    <property type="entry name" value="ACT"/>
    <property type="match status" value="1"/>
</dbReference>
<gene>
    <name evidence="17" type="ORF">SAMN02745973_00508</name>
</gene>
<evidence type="ECO:0000256" key="4">
    <source>
        <dbReference type="ARBA" id="ARBA00004958"/>
    </source>
</evidence>
<dbReference type="CDD" id="cd01562">
    <property type="entry name" value="Thr-dehyd"/>
    <property type="match status" value="1"/>
</dbReference>
<comment type="catalytic activity">
    <reaction evidence="1">
        <text>L-threonine = 2-oxobutanoate + NH4(+)</text>
        <dbReference type="Rhea" id="RHEA:22108"/>
        <dbReference type="ChEBI" id="CHEBI:16763"/>
        <dbReference type="ChEBI" id="CHEBI:28938"/>
        <dbReference type="ChEBI" id="CHEBI:57926"/>
        <dbReference type="EC" id="4.3.1.19"/>
    </reaction>
</comment>
<evidence type="ECO:0000256" key="10">
    <source>
        <dbReference type="ARBA" id="ARBA00022624"/>
    </source>
</evidence>
<name>A0A1T4KGF3_9FIRM</name>
<evidence type="ECO:0000256" key="1">
    <source>
        <dbReference type="ARBA" id="ARBA00001274"/>
    </source>
</evidence>
<evidence type="ECO:0000256" key="8">
    <source>
        <dbReference type="ARBA" id="ARBA00022248"/>
    </source>
</evidence>
<evidence type="ECO:0000313" key="18">
    <source>
        <dbReference type="Proteomes" id="UP000196365"/>
    </source>
</evidence>
<evidence type="ECO:0000256" key="11">
    <source>
        <dbReference type="ARBA" id="ARBA00022898"/>
    </source>
</evidence>
<evidence type="ECO:0000259" key="15">
    <source>
        <dbReference type="PROSITE" id="PS50042"/>
    </source>
</evidence>
<dbReference type="Pfam" id="PF00291">
    <property type="entry name" value="PALP"/>
    <property type="match status" value="1"/>
</dbReference>
<comment type="cofactor">
    <cofactor evidence="2">
        <name>pyridoxal 5'-phosphate</name>
        <dbReference type="ChEBI" id="CHEBI:597326"/>
    </cofactor>
</comment>
<dbReference type="GO" id="GO:0004794">
    <property type="term" value="F:threonine deaminase activity"/>
    <property type="evidence" value="ECO:0007669"/>
    <property type="project" value="UniProtKB-EC"/>
</dbReference>
<dbReference type="InterPro" id="IPR002912">
    <property type="entry name" value="ACT_dom"/>
</dbReference>
<evidence type="ECO:0000256" key="12">
    <source>
        <dbReference type="ARBA" id="ARBA00023239"/>
    </source>
</evidence>
<protein>
    <recommendedName>
        <fullName evidence="8">L-threonine dehydratase catabolic TdcB</fullName>
        <ecNumber evidence="7">4.3.1.19</ecNumber>
    </recommendedName>
    <alternativeName>
        <fullName evidence="14">Threonine deaminase</fullName>
    </alternativeName>
</protein>
<keyword evidence="12" id="KW-0456">Lyase</keyword>
<dbReference type="Proteomes" id="UP000196365">
    <property type="component" value="Unassembled WGS sequence"/>
</dbReference>
<comment type="similarity">
    <text evidence="5">Belongs to the serine/threonine dehydratase family.</text>
</comment>
<keyword evidence="10" id="KW-0028">Amino-acid biosynthesis</keyword>
<keyword evidence="10" id="KW-0412">Isoleucine biosynthesis</keyword>
<dbReference type="NCBIfam" id="TIGR01127">
    <property type="entry name" value="ilvA_1Cterm"/>
    <property type="match status" value="1"/>
</dbReference>
<sequence>MLAAKKGKYFITLNDVLEARERIKDICVQTKLIYSPEYSKESGNEVYIKPENLQLTGAFKLRGALNKVGKLSDEKKRKGLITSSAGNHAQGVAYAAKMHGIQATIVMPHSTPLIKVQSTKKYGANIVLKGNVYDEAYEEAKRLEREKGYVFVHPFDDIDVMAGQGTIALEILEELEGVDAIIVPIGGGGLISGISVAAKCIHPNIKIIGVQAEGANPMKRSFDCGKYTYADMIDTIADGAAVKNPGKITFEIVKNYVDEIITVSDQDLIEEVYMLLERHKLVAEATGVLALAALNKLGFKGKKVVPIVSGGNIDVVTMASLLNNGLVSRGRIFGFSVRLKDTPGQLQKISTILAKKGANVIRLDHNQFKAIDRLKHVVLEVTVETNGHRHIEEIIQALNQEGYVIEQVY</sequence>
<evidence type="ECO:0000256" key="9">
    <source>
        <dbReference type="ARBA" id="ARBA00022533"/>
    </source>
</evidence>
<evidence type="ECO:0000256" key="3">
    <source>
        <dbReference type="ARBA" id="ARBA00004810"/>
    </source>
</evidence>
<dbReference type="PANTHER" id="PTHR48078:SF6">
    <property type="entry name" value="L-THREONINE DEHYDRATASE CATABOLIC TDCB"/>
    <property type="match status" value="1"/>
</dbReference>
<dbReference type="FunFam" id="3.40.50.1100:FF:000005">
    <property type="entry name" value="Threonine dehydratase catabolic"/>
    <property type="match status" value="1"/>
</dbReference>
<dbReference type="InterPro" id="IPR000634">
    <property type="entry name" value="Ser/Thr_deHydtase_PyrdxlP-BS"/>
</dbReference>
<dbReference type="FunFam" id="3.40.50.1100:FF:000007">
    <property type="entry name" value="L-threonine dehydratase catabolic TdcB"/>
    <property type="match status" value="1"/>
</dbReference>
<reference evidence="17 18" key="1">
    <citation type="submission" date="2017-02" db="EMBL/GenBank/DDBJ databases">
        <authorList>
            <person name="Peterson S.W."/>
        </authorList>
    </citation>
    <scope>NUCLEOTIDE SEQUENCE [LARGE SCALE GENOMIC DNA]</scope>
    <source>
        <strain evidence="17 18">DSM 15102</strain>
    </source>
</reference>
<dbReference type="GO" id="GO:0070689">
    <property type="term" value="P:L-threonine catabolic process to propionate"/>
    <property type="evidence" value="ECO:0007669"/>
    <property type="project" value="UniProtKB-UniPathway"/>
</dbReference>
<dbReference type="GO" id="GO:0003941">
    <property type="term" value="F:L-serine ammonia-lyase activity"/>
    <property type="evidence" value="ECO:0007669"/>
    <property type="project" value="TreeGrafter"/>
</dbReference>
<dbReference type="GO" id="GO:0030170">
    <property type="term" value="F:pyridoxal phosphate binding"/>
    <property type="evidence" value="ECO:0007669"/>
    <property type="project" value="InterPro"/>
</dbReference>
<evidence type="ECO:0000256" key="2">
    <source>
        <dbReference type="ARBA" id="ARBA00001933"/>
    </source>
</evidence>
<dbReference type="GO" id="GO:0009097">
    <property type="term" value="P:isoleucine biosynthetic process"/>
    <property type="evidence" value="ECO:0007669"/>
    <property type="project" value="UniProtKB-UniPathway"/>
</dbReference>
<comment type="subunit">
    <text evidence="6">In the native structure, TdcB is in a dimeric form, whereas in the TdcB-AMP complex, it exists in a tetrameric form (dimer of dimers).</text>
</comment>
<dbReference type="PROSITE" id="PS51671">
    <property type="entry name" value="ACT"/>
    <property type="match status" value="1"/>
</dbReference>
<dbReference type="InterPro" id="IPR000595">
    <property type="entry name" value="cNMP-bd_dom"/>
</dbReference>
<feature type="domain" description="ACT" evidence="16">
    <location>
        <begin position="334"/>
        <end position="409"/>
    </location>
</feature>
<dbReference type="InterPro" id="IPR050147">
    <property type="entry name" value="Ser/Thr_Dehydratase"/>
</dbReference>
<keyword evidence="18" id="KW-1185">Reference proteome</keyword>
<dbReference type="InterPro" id="IPR005789">
    <property type="entry name" value="Thr_deHydtase_catblc"/>
</dbReference>
<keyword evidence="10" id="KW-0100">Branched-chain amino acid biosynthesis</keyword>
<evidence type="ECO:0000256" key="13">
    <source>
        <dbReference type="ARBA" id="ARBA00025527"/>
    </source>
</evidence>
<evidence type="ECO:0000259" key="16">
    <source>
        <dbReference type="PROSITE" id="PS51671"/>
    </source>
</evidence>
<keyword evidence="11" id="KW-0663">Pyridoxal phosphate</keyword>
<dbReference type="InterPro" id="IPR045865">
    <property type="entry name" value="ACT-like_dom_sf"/>
</dbReference>
<evidence type="ECO:0000256" key="6">
    <source>
        <dbReference type="ARBA" id="ARBA00011447"/>
    </source>
</evidence>
<dbReference type="AlphaFoldDB" id="A0A1T4KGF3"/>
<dbReference type="PANTHER" id="PTHR48078">
    <property type="entry name" value="THREONINE DEHYDRATASE, MITOCHONDRIAL-RELATED"/>
    <property type="match status" value="1"/>
</dbReference>
<dbReference type="UniPathway" id="UPA00047">
    <property type="reaction ID" value="UER00054"/>
</dbReference>
<evidence type="ECO:0000256" key="5">
    <source>
        <dbReference type="ARBA" id="ARBA00010869"/>
    </source>
</evidence>
<dbReference type="InterPro" id="IPR044561">
    <property type="entry name" value="ACT_ThrD-II-like"/>
</dbReference>
<dbReference type="RefSeq" id="WP_087677958.1">
    <property type="nucleotide sequence ID" value="NZ_FUWV01000002.1"/>
</dbReference>